<dbReference type="VEuPathDB" id="FungiDB:YALI0_C24376g"/>
<gene>
    <name evidence="3" type="ORF">YALI1_C33427g</name>
</gene>
<dbReference type="GeneID" id="2909570"/>
<dbReference type="PANTHER" id="PTHR13199:SF11">
    <property type="entry name" value="PROTEIN ATOSSA"/>
    <property type="match status" value="1"/>
</dbReference>
<dbReference type="Pfam" id="PF13915">
    <property type="entry name" value="DUF4210"/>
    <property type="match status" value="1"/>
</dbReference>
<evidence type="ECO:0000259" key="2">
    <source>
        <dbReference type="SMART" id="SM01177"/>
    </source>
</evidence>
<dbReference type="eggNOG" id="KOG2306">
    <property type="taxonomic scope" value="Eukaryota"/>
</dbReference>
<dbReference type="AlphaFoldDB" id="A0A1D8NCK3"/>
<feature type="region of interest" description="Disordered" evidence="1">
    <location>
        <begin position="1"/>
        <end position="46"/>
    </location>
</feature>
<evidence type="ECO:0000256" key="1">
    <source>
        <dbReference type="SAM" id="MobiDB-lite"/>
    </source>
</evidence>
<accession>A0A1D8NCK3</accession>
<reference evidence="3 4" key="1">
    <citation type="journal article" date="2016" name="PLoS ONE">
        <title>Sequence Assembly of Yarrowia lipolytica Strain W29/CLIB89 Shows Transposable Element Diversity.</title>
        <authorList>
            <person name="Magnan C."/>
            <person name="Yu J."/>
            <person name="Chang I."/>
            <person name="Jahn E."/>
            <person name="Kanomata Y."/>
            <person name="Wu J."/>
            <person name="Zeller M."/>
            <person name="Oakes M."/>
            <person name="Baldi P."/>
            <person name="Sandmeyer S."/>
        </authorList>
    </citation>
    <scope>NUCLEOTIDE SEQUENCE [LARGE SCALE GENOMIC DNA]</scope>
    <source>
        <strain evidence="4">CLIB89(W29)</strain>
    </source>
</reference>
<protein>
    <recommendedName>
        <fullName evidence="2">Atos-like conserved domain-containing protein</fullName>
    </recommendedName>
</protein>
<organism evidence="3 4">
    <name type="scientific">Yarrowia lipolytica</name>
    <name type="common">Candida lipolytica</name>
    <dbReference type="NCBI Taxonomy" id="4952"/>
    <lineage>
        <taxon>Eukaryota</taxon>
        <taxon>Fungi</taxon>
        <taxon>Dikarya</taxon>
        <taxon>Ascomycota</taxon>
        <taxon>Saccharomycotina</taxon>
        <taxon>Dipodascomycetes</taxon>
        <taxon>Dipodascales</taxon>
        <taxon>Dipodascales incertae sedis</taxon>
        <taxon>Yarrowia</taxon>
    </lineage>
</organism>
<dbReference type="VEuPathDB" id="FungiDB:YALI1_C33427g"/>
<dbReference type="InterPro" id="IPR025261">
    <property type="entry name" value="Atos-like_cons_dom"/>
</dbReference>
<feature type="domain" description="Atos-like conserved" evidence="2">
    <location>
        <begin position="49"/>
        <end position="123"/>
    </location>
</feature>
<dbReference type="Proteomes" id="UP000182444">
    <property type="component" value="Chromosome 1C"/>
</dbReference>
<evidence type="ECO:0000313" key="3">
    <source>
        <dbReference type="EMBL" id="AOW03353.1"/>
    </source>
</evidence>
<dbReference type="KEGG" id="yli:2909570"/>
<dbReference type="SMART" id="SM01177">
    <property type="entry name" value="DUF4210"/>
    <property type="match status" value="1"/>
</dbReference>
<name>A0A1D8NCK3_YARLL</name>
<proteinExistence type="predicted"/>
<dbReference type="InterPro" id="IPR051506">
    <property type="entry name" value="ATOS_Transcription_Regulators"/>
</dbReference>
<dbReference type="RefSeq" id="XP_502223.3">
    <property type="nucleotide sequence ID" value="XM_502223.3"/>
</dbReference>
<dbReference type="PANTHER" id="PTHR13199">
    <property type="entry name" value="GH03947P"/>
    <property type="match status" value="1"/>
</dbReference>
<sequence length="305" mass="33606">MPDPHRPANVNYESVFDDEEKETTKDESHPPTPTKTTPSRRTSLGHQSLVGSYEESLLSGRMSASTSKTVPFHAGIGVLGKGGCNKLLRCPKQINMSFNAGFVVWEDIANTSSLVSATGSPYVGIISLTEYYQARFARREKRKTTQGEPSERTRVKTFPGYRIPPVGQLQVVVSNLQKTAVKLFLIPYNVAEMPSGTRTFIRQKVYSASSTPGSKGTLVHAAHIPIVRLDNDKLYLCGDIRLVFQNRVLNGGAMNDTTLTSQEPSKDNNDFTKHYLGLGRSKDNMVIEEMMGGWSKVSETPACSQ</sequence>
<evidence type="ECO:0000313" key="4">
    <source>
        <dbReference type="Proteomes" id="UP000182444"/>
    </source>
</evidence>
<dbReference type="Pfam" id="PF13889">
    <property type="entry name" value="Chromosome_seg"/>
    <property type="match status" value="1"/>
</dbReference>
<dbReference type="EMBL" id="CP017555">
    <property type="protein sequence ID" value="AOW03353.1"/>
    <property type="molecule type" value="Genomic_DNA"/>
</dbReference>
<dbReference type="InterPro" id="IPR033473">
    <property type="entry name" value="Atos-like_C"/>
</dbReference>